<keyword evidence="2" id="KW-1185">Reference proteome</keyword>
<sequence>MESKQQEYTEKILGQLQQLFSEENENRINISELEDNSNASDFFHALANLAPTVVYTKLTQKEIGTLDFNHIANRLCFQNCFVKQDSPESQSQSQSQLAATAE</sequence>
<name>A0ABW5NPI3_9FLAO</name>
<proteinExistence type="predicted"/>
<evidence type="ECO:0000313" key="2">
    <source>
        <dbReference type="Proteomes" id="UP001597480"/>
    </source>
</evidence>
<accession>A0ABW5NPI3</accession>
<organism evidence="1 2">
    <name type="scientific">Flavobacterium suzhouense</name>
    <dbReference type="NCBI Taxonomy" id="1529638"/>
    <lineage>
        <taxon>Bacteria</taxon>
        <taxon>Pseudomonadati</taxon>
        <taxon>Bacteroidota</taxon>
        <taxon>Flavobacteriia</taxon>
        <taxon>Flavobacteriales</taxon>
        <taxon>Flavobacteriaceae</taxon>
        <taxon>Flavobacterium</taxon>
    </lineage>
</organism>
<dbReference type="RefSeq" id="WP_379819443.1">
    <property type="nucleotide sequence ID" value="NZ_JBHUMD010000003.1"/>
</dbReference>
<reference evidence="2" key="1">
    <citation type="journal article" date="2019" name="Int. J. Syst. Evol. Microbiol.">
        <title>The Global Catalogue of Microorganisms (GCM) 10K type strain sequencing project: providing services to taxonomists for standard genome sequencing and annotation.</title>
        <authorList>
            <consortium name="The Broad Institute Genomics Platform"/>
            <consortium name="The Broad Institute Genome Sequencing Center for Infectious Disease"/>
            <person name="Wu L."/>
            <person name="Ma J."/>
        </authorList>
    </citation>
    <scope>NUCLEOTIDE SEQUENCE [LARGE SCALE GENOMIC DNA]</scope>
    <source>
        <strain evidence="2">KCTC 42107</strain>
    </source>
</reference>
<dbReference type="Proteomes" id="UP001597480">
    <property type="component" value="Unassembled WGS sequence"/>
</dbReference>
<gene>
    <name evidence="1" type="ORF">ACFSR3_01765</name>
</gene>
<comment type="caution">
    <text evidence="1">The sequence shown here is derived from an EMBL/GenBank/DDBJ whole genome shotgun (WGS) entry which is preliminary data.</text>
</comment>
<dbReference type="EMBL" id="JBHUMD010000003">
    <property type="protein sequence ID" value="MFD2600770.1"/>
    <property type="molecule type" value="Genomic_DNA"/>
</dbReference>
<protein>
    <submittedName>
        <fullName evidence="1">Uncharacterized protein</fullName>
    </submittedName>
</protein>
<evidence type="ECO:0000313" key="1">
    <source>
        <dbReference type="EMBL" id="MFD2600770.1"/>
    </source>
</evidence>